<dbReference type="InterPro" id="IPR036388">
    <property type="entry name" value="WH-like_DNA-bd_sf"/>
</dbReference>
<name>A0ABP7SRR7_9BURK</name>
<dbReference type="Proteomes" id="UP001501353">
    <property type="component" value="Unassembled WGS sequence"/>
</dbReference>
<evidence type="ECO:0008006" key="3">
    <source>
        <dbReference type="Google" id="ProtNLM"/>
    </source>
</evidence>
<accession>A0ABP7SRR7</accession>
<proteinExistence type="predicted"/>
<gene>
    <name evidence="1" type="ORF">GCM10022212_08050</name>
</gene>
<comment type="caution">
    <text evidence="1">The sequence shown here is derived from an EMBL/GenBank/DDBJ whole genome shotgun (WGS) entry which is preliminary data.</text>
</comment>
<reference evidence="2" key="1">
    <citation type="journal article" date="2019" name="Int. J. Syst. Evol. Microbiol.">
        <title>The Global Catalogue of Microorganisms (GCM) 10K type strain sequencing project: providing services to taxonomists for standard genome sequencing and annotation.</title>
        <authorList>
            <consortium name="The Broad Institute Genomics Platform"/>
            <consortium name="The Broad Institute Genome Sequencing Center for Infectious Disease"/>
            <person name="Wu L."/>
            <person name="Ma J."/>
        </authorList>
    </citation>
    <scope>NUCLEOTIDE SEQUENCE [LARGE SCALE GENOMIC DNA]</scope>
    <source>
        <strain evidence="2">JCM 16673</strain>
    </source>
</reference>
<keyword evidence="2" id="KW-1185">Reference proteome</keyword>
<protein>
    <recommendedName>
        <fullName evidence="3">Transposase</fullName>
    </recommendedName>
</protein>
<dbReference type="Gene3D" id="1.10.10.10">
    <property type="entry name" value="Winged helix-like DNA-binding domain superfamily/Winged helix DNA-binding domain"/>
    <property type="match status" value="1"/>
</dbReference>
<sequence>MRERHSEHPSIWTAIETITPIIRCVVQMLWKWTKRDGVDRCIRDGLSTDERAVSGKPLRGMSMTAHLIVMIKEGQIYVGAK</sequence>
<evidence type="ECO:0000313" key="1">
    <source>
        <dbReference type="EMBL" id="GAA4015581.1"/>
    </source>
</evidence>
<evidence type="ECO:0000313" key="2">
    <source>
        <dbReference type="Proteomes" id="UP001501353"/>
    </source>
</evidence>
<organism evidence="1 2">
    <name type="scientific">Actimicrobium antarcticum</name>
    <dbReference type="NCBI Taxonomy" id="1051899"/>
    <lineage>
        <taxon>Bacteria</taxon>
        <taxon>Pseudomonadati</taxon>
        <taxon>Pseudomonadota</taxon>
        <taxon>Betaproteobacteria</taxon>
        <taxon>Burkholderiales</taxon>
        <taxon>Oxalobacteraceae</taxon>
        <taxon>Actimicrobium</taxon>
    </lineage>
</organism>
<dbReference type="EMBL" id="BAAAZE010000005">
    <property type="protein sequence ID" value="GAA4015581.1"/>
    <property type="molecule type" value="Genomic_DNA"/>
</dbReference>